<reference evidence="2 3" key="1">
    <citation type="submission" date="2015-10" db="EMBL/GenBank/DDBJ databases">
        <title>Complete genome sequence of Klebsiella pneumoniae bacteriophage vB_KpnM_KB57.</title>
        <authorList>
            <person name="Volozhantsev N.V."/>
            <person name="Popova A.V."/>
            <person name="Krasilnikova V.M."/>
            <person name="Bogun A.G."/>
        </authorList>
    </citation>
    <scope>NUCLEOTIDE SEQUENCE [LARGE SCALE GENOMIC DNA]</scope>
</reference>
<protein>
    <submittedName>
        <fullName evidence="2">RNA ligase 2</fullName>
    </submittedName>
</protein>
<feature type="domain" description="RNA ligase" evidence="1">
    <location>
        <begin position="48"/>
        <end position="248"/>
    </location>
</feature>
<proteinExistence type="predicted"/>
<keyword evidence="3" id="KW-1185">Reference proteome</keyword>
<name>A0A0S1S2S9_9CAUD</name>
<evidence type="ECO:0000259" key="1">
    <source>
        <dbReference type="Pfam" id="PF09414"/>
    </source>
</evidence>
<dbReference type="SUPFAM" id="SSF56091">
    <property type="entry name" value="DNA ligase/mRNA capping enzyme, catalytic domain"/>
    <property type="match status" value="1"/>
</dbReference>
<accession>A0A0S1S2S9</accession>
<dbReference type="RefSeq" id="YP_009187854.1">
    <property type="nucleotide sequence ID" value="NC_028659.1"/>
</dbReference>
<gene>
    <name evidence="2" type="ORF">KB57_241</name>
</gene>
<dbReference type="InterPro" id="IPR021122">
    <property type="entry name" value="RNA_ligase_dom_REL/Rnl2"/>
</dbReference>
<dbReference type="EMBL" id="KT934943">
    <property type="protein sequence ID" value="ALM02628.1"/>
    <property type="molecule type" value="Genomic_DNA"/>
</dbReference>
<organism evidence="2 3">
    <name type="scientific">Klebsiella phage vB_KpnM_KB57</name>
    <dbReference type="NCBI Taxonomy" id="1719140"/>
    <lineage>
        <taxon>Viruses</taxon>
        <taxon>Duplodnaviria</taxon>
        <taxon>Heunggongvirae</taxon>
        <taxon>Uroviricota</taxon>
        <taxon>Caudoviricetes</taxon>
        <taxon>Vequintavirinae</taxon>
        <taxon>Mydovirus</taxon>
        <taxon>Mydovirus KB57</taxon>
    </lineage>
</organism>
<sequence length="347" mass="38949">MTKPIKYPSTAQFRQVIRTMHDKLTFDGIDEEGNIKRKVLPPEAYLIPYIGTVKLHGTNGSVVFHSEDEVVFQSKERVVTVGDDNNGFAAFMSRKDTAELLSQVKYLCEVNDVEFQFPVEIAGEWAGRGIQKGVAITEVEPFFAIFRVAVGRDEATDTLNWLPPTFQFGIGLPDARIYSILDFGYWMANIPFNEPELVQNDLAELTREVENKCPAGKFFGVEGIGEGIVWSPKDPELSKISGLWFKVKGDKHSVSKVKTLAAIDPERLASMREFVEYAVTEARLEQGVSEVGLDQTKIGEFIGWINRDINKEEGDVLEASSMTMKDVGKFISNKARAWYMTRLSEEG</sequence>
<dbReference type="OrthoDB" id="4943at10239"/>
<dbReference type="GeneID" id="26523207"/>
<dbReference type="KEGG" id="vg:26523207"/>
<evidence type="ECO:0000313" key="3">
    <source>
        <dbReference type="Proteomes" id="UP000203990"/>
    </source>
</evidence>
<dbReference type="Gene3D" id="3.30.470.30">
    <property type="entry name" value="DNA ligase/mRNA capping enzyme"/>
    <property type="match status" value="1"/>
</dbReference>
<evidence type="ECO:0000313" key="2">
    <source>
        <dbReference type="EMBL" id="ALM02628.1"/>
    </source>
</evidence>
<dbReference type="Proteomes" id="UP000203990">
    <property type="component" value="Segment"/>
</dbReference>
<dbReference type="GO" id="GO:0016874">
    <property type="term" value="F:ligase activity"/>
    <property type="evidence" value="ECO:0007669"/>
    <property type="project" value="UniProtKB-KW"/>
</dbReference>
<keyword evidence="2" id="KW-0436">Ligase</keyword>
<dbReference type="Pfam" id="PF09414">
    <property type="entry name" value="RNA_ligase"/>
    <property type="match status" value="1"/>
</dbReference>